<proteinExistence type="predicted"/>
<comment type="caution">
    <text evidence="2">The sequence shown here is derived from an EMBL/GenBank/DDBJ whole genome shotgun (WGS) entry which is preliminary data.</text>
</comment>
<keyword evidence="1" id="KW-0732">Signal</keyword>
<feature type="signal peptide" evidence="1">
    <location>
        <begin position="1"/>
        <end position="21"/>
    </location>
</feature>
<dbReference type="Proteomes" id="UP000035909">
    <property type="component" value="Unassembled WGS sequence"/>
</dbReference>
<feature type="chain" id="PRO_5005252612" evidence="1">
    <location>
        <begin position="22"/>
        <end position="347"/>
    </location>
</feature>
<keyword evidence="3" id="KW-1185">Reference proteome</keyword>
<dbReference type="Gene3D" id="2.40.128.640">
    <property type="match status" value="1"/>
</dbReference>
<sequence length="347" mass="38296">MIRPANAFAPSLLLTALLAGCAGSPDKPEEPADTTPDTEVQTPAQVQAFMLRGQVVLSADNRYIQPCNSQQQYWLTLPDKNLPAADALASRYGQPPLYGEFIGYLEPAADEGREADFDARFVVKQLNLLSAEVADGCQQRPQTTRAFGNEPFWMAEVQADRISLTQPGQATEQQAITSRDIRSGHQVYQGTDSKLTMNQAQCNDTMSDSLYGWQSTLSWKGRKYQGCATLGARDVTLTWSGTYQGTTYLGEKPTLTTTLELKPDHSAVTRYTYPSGEPGLQERGFWQQAGEGKVKVTMAQYQGRRLISERVFVRDGEQLSANEETINGETYFLGDSGLTLRKQPAPQ</sequence>
<dbReference type="PATRIC" id="fig|320778.3.peg.4589"/>
<organism evidence="2 3">
    <name type="scientific">Photobacterium ganghwense</name>
    <dbReference type="NCBI Taxonomy" id="320778"/>
    <lineage>
        <taxon>Bacteria</taxon>
        <taxon>Pseudomonadati</taxon>
        <taxon>Pseudomonadota</taxon>
        <taxon>Gammaproteobacteria</taxon>
        <taxon>Vibrionales</taxon>
        <taxon>Vibrionaceae</taxon>
        <taxon>Photobacterium</taxon>
    </lineage>
</organism>
<evidence type="ECO:0000313" key="2">
    <source>
        <dbReference type="EMBL" id="KLV05766.1"/>
    </source>
</evidence>
<dbReference type="PROSITE" id="PS51257">
    <property type="entry name" value="PROKAR_LIPOPROTEIN"/>
    <property type="match status" value="1"/>
</dbReference>
<dbReference type="EMBL" id="LDOU01000024">
    <property type="protein sequence ID" value="KLV05766.1"/>
    <property type="molecule type" value="Genomic_DNA"/>
</dbReference>
<name>A0A0J1H1X9_9GAMM</name>
<protein>
    <submittedName>
        <fullName evidence="2">Membrane protein</fullName>
    </submittedName>
</protein>
<dbReference type="OrthoDB" id="5348860at2"/>
<dbReference type="RefSeq" id="WP_047887286.1">
    <property type="nucleotide sequence ID" value="NZ_CP071325.1"/>
</dbReference>
<dbReference type="AlphaFoldDB" id="A0A0J1H1X9"/>
<evidence type="ECO:0000256" key="1">
    <source>
        <dbReference type="SAM" id="SignalP"/>
    </source>
</evidence>
<accession>A0A0J1H1X9</accession>
<evidence type="ECO:0000313" key="3">
    <source>
        <dbReference type="Proteomes" id="UP000035909"/>
    </source>
</evidence>
<dbReference type="STRING" id="320778.ABT57_21365"/>
<gene>
    <name evidence="2" type="ORF">ABT57_21365</name>
</gene>
<reference evidence="2 3" key="1">
    <citation type="submission" date="2015-05" db="EMBL/GenBank/DDBJ databases">
        <title>Photobacterium galathea sp. nov.</title>
        <authorList>
            <person name="Machado H."/>
            <person name="Gram L."/>
        </authorList>
    </citation>
    <scope>NUCLEOTIDE SEQUENCE [LARGE SCALE GENOMIC DNA]</scope>
    <source>
        <strain evidence="2 3">DSM 22954</strain>
    </source>
</reference>